<dbReference type="Proteomes" id="UP000655225">
    <property type="component" value="Unassembled WGS sequence"/>
</dbReference>
<dbReference type="PANTHER" id="PTHR47710">
    <property type="entry name" value="ADENINE NUCLEOTIDE ALPHA HYDROLASES-LIKE SUPERFAMILY PROTEIN"/>
    <property type="match status" value="1"/>
</dbReference>
<dbReference type="InterPro" id="IPR014729">
    <property type="entry name" value="Rossmann-like_a/b/a_fold"/>
</dbReference>
<proteinExistence type="predicted"/>
<reference evidence="1 2" key="1">
    <citation type="submission" date="2020-04" db="EMBL/GenBank/DDBJ databases">
        <title>Plant Genome Project.</title>
        <authorList>
            <person name="Zhang R.-G."/>
        </authorList>
    </citation>
    <scope>NUCLEOTIDE SEQUENCE [LARGE SCALE GENOMIC DNA]</scope>
    <source>
        <strain evidence="1">YNK0</strain>
        <tissue evidence="1">Leaf</tissue>
    </source>
</reference>
<keyword evidence="2" id="KW-1185">Reference proteome</keyword>
<evidence type="ECO:0000313" key="1">
    <source>
        <dbReference type="EMBL" id="KAF8390421.1"/>
    </source>
</evidence>
<comment type="caution">
    <text evidence="1">The sequence shown here is derived from an EMBL/GenBank/DDBJ whole genome shotgun (WGS) entry which is preliminary data.</text>
</comment>
<dbReference type="Gene3D" id="3.40.50.620">
    <property type="entry name" value="HUPs"/>
    <property type="match status" value="1"/>
</dbReference>
<dbReference type="PANTHER" id="PTHR47710:SF1">
    <property type="entry name" value="ADENINE NUCLEOTIDE ALPHA HYDROLASES-LIKE SUPERFAMILY PROTEIN"/>
    <property type="match status" value="1"/>
</dbReference>
<dbReference type="GO" id="GO:0016208">
    <property type="term" value="F:AMP binding"/>
    <property type="evidence" value="ECO:0007669"/>
    <property type="project" value="TreeGrafter"/>
</dbReference>
<organism evidence="1 2">
    <name type="scientific">Tetracentron sinense</name>
    <name type="common">Spur-leaf</name>
    <dbReference type="NCBI Taxonomy" id="13715"/>
    <lineage>
        <taxon>Eukaryota</taxon>
        <taxon>Viridiplantae</taxon>
        <taxon>Streptophyta</taxon>
        <taxon>Embryophyta</taxon>
        <taxon>Tracheophyta</taxon>
        <taxon>Spermatophyta</taxon>
        <taxon>Magnoliopsida</taxon>
        <taxon>Trochodendrales</taxon>
        <taxon>Trochodendraceae</taxon>
        <taxon>Tetracentron</taxon>
    </lineage>
</organism>
<dbReference type="InterPro" id="IPR044187">
    <property type="entry name" value="At3g01520-like_plant"/>
</dbReference>
<protein>
    <submittedName>
        <fullName evidence="1">Uncharacterized protein</fullName>
    </submittedName>
</protein>
<sequence>MERAVMEYLRWVLFNMENAGCCHALQVSMEVGYVFHGECGPQPDLQVGIGQMPLCLYSTCRNVVYPNKDLNFLLYYYIVMSSSVTCSCEAWIRKGDSKDVICHEVMRVRIENLMVRSRGLGPFKRRFGFFDFSIFSWLGSMGLSIASPILEPVFEVPLSLVEGVFWRGITAVTESSKETSNGRYNNYCSQDYEDCPE</sequence>
<accession>A0A835D554</accession>
<gene>
    <name evidence="1" type="ORF">HHK36_024947</name>
</gene>
<name>A0A835D554_TETSI</name>
<evidence type="ECO:0000313" key="2">
    <source>
        <dbReference type="Proteomes" id="UP000655225"/>
    </source>
</evidence>
<dbReference type="AlphaFoldDB" id="A0A835D554"/>
<dbReference type="OrthoDB" id="843225at2759"/>
<dbReference type="EMBL" id="JABCRI010000018">
    <property type="protein sequence ID" value="KAF8390421.1"/>
    <property type="molecule type" value="Genomic_DNA"/>
</dbReference>